<proteinExistence type="predicted"/>
<keyword evidence="3" id="KW-1185">Reference proteome</keyword>
<protein>
    <recommendedName>
        <fullName evidence="1">Minor tail T domain-containing protein</fullName>
    </recommendedName>
</protein>
<dbReference type="OrthoDB" id="8903788at2"/>
<accession>A0A5E4WWI0</accession>
<organism evidence="2 3">
    <name type="scientific">Pandoraea pneumonica</name>
    <dbReference type="NCBI Taxonomy" id="2508299"/>
    <lineage>
        <taxon>Bacteria</taxon>
        <taxon>Pseudomonadati</taxon>
        <taxon>Pseudomonadota</taxon>
        <taxon>Betaproteobacteria</taxon>
        <taxon>Burkholderiales</taxon>
        <taxon>Burkholderiaceae</taxon>
        <taxon>Pandoraea</taxon>
    </lineage>
</organism>
<dbReference type="GeneID" id="300405520"/>
<evidence type="ECO:0000259" key="1">
    <source>
        <dbReference type="Pfam" id="PF06223"/>
    </source>
</evidence>
<name>A0A5E4WWI0_9BURK</name>
<reference evidence="2 3" key="1">
    <citation type="submission" date="2019-08" db="EMBL/GenBank/DDBJ databases">
        <authorList>
            <person name="Peeters C."/>
        </authorList>
    </citation>
    <scope>NUCLEOTIDE SEQUENCE [LARGE SCALE GENOMIC DNA]</scope>
    <source>
        <strain evidence="2 3">LMG 31114</strain>
    </source>
</reference>
<dbReference type="Pfam" id="PF06223">
    <property type="entry name" value="Phage_tail_T"/>
    <property type="match status" value="1"/>
</dbReference>
<gene>
    <name evidence="2" type="ORF">PPN31114_03511</name>
</gene>
<dbReference type="Proteomes" id="UP000366945">
    <property type="component" value="Unassembled WGS sequence"/>
</dbReference>
<dbReference type="RefSeq" id="WP_150680759.1">
    <property type="nucleotide sequence ID" value="NZ_CABPSK010000003.1"/>
</dbReference>
<feature type="domain" description="Minor tail T" evidence="1">
    <location>
        <begin position="2"/>
        <end position="67"/>
    </location>
</feature>
<evidence type="ECO:0000313" key="2">
    <source>
        <dbReference type="EMBL" id="VVE28179.1"/>
    </source>
</evidence>
<sequence>MSSAEFTRWIAFAELEPWGSSFDDLRAGSVVSAIYNVNRDPKKTPDAFGPLHFMPWNVRRQAELEKQSAAPVLLQDKVAHSNLLRATIFGIPPSKK</sequence>
<evidence type="ECO:0000313" key="3">
    <source>
        <dbReference type="Proteomes" id="UP000366945"/>
    </source>
</evidence>
<dbReference type="AlphaFoldDB" id="A0A5E4WWI0"/>
<dbReference type="EMBL" id="CABPSK010000003">
    <property type="protein sequence ID" value="VVE28179.1"/>
    <property type="molecule type" value="Genomic_DNA"/>
</dbReference>
<dbReference type="InterPro" id="IPR009350">
    <property type="entry name" value="Phage_tail_T"/>
</dbReference>